<dbReference type="InterPro" id="IPR052746">
    <property type="entry name" value="MlaB_ABC_Transporter"/>
</dbReference>
<organism evidence="2 3">
    <name type="scientific">Pseudomonas fluvialis</name>
    <dbReference type="NCBI Taxonomy" id="1793966"/>
    <lineage>
        <taxon>Bacteria</taxon>
        <taxon>Pseudomonadati</taxon>
        <taxon>Pseudomonadota</taxon>
        <taxon>Gammaproteobacteria</taxon>
        <taxon>Pseudomonadales</taxon>
        <taxon>Pseudomonadaceae</taxon>
        <taxon>Pseudomonas</taxon>
    </lineage>
</organism>
<proteinExistence type="predicted"/>
<dbReference type="CDD" id="cd07043">
    <property type="entry name" value="STAS_anti-anti-sigma_factors"/>
    <property type="match status" value="1"/>
</dbReference>
<dbReference type="Proteomes" id="UP000242861">
    <property type="component" value="Unassembled WGS sequence"/>
</dbReference>
<dbReference type="InterPro" id="IPR036513">
    <property type="entry name" value="STAS_dom_sf"/>
</dbReference>
<comment type="caution">
    <text evidence="2">The sequence shown here is derived from an EMBL/GenBank/DDBJ whole genome shotgun (WGS) entry which is preliminary data.</text>
</comment>
<dbReference type="Gene3D" id="3.30.750.24">
    <property type="entry name" value="STAS domain"/>
    <property type="match status" value="1"/>
</dbReference>
<dbReference type="PANTHER" id="PTHR35849">
    <property type="entry name" value="BLR2341 PROTEIN"/>
    <property type="match status" value="1"/>
</dbReference>
<evidence type="ECO:0000313" key="3">
    <source>
        <dbReference type="Proteomes" id="UP000242861"/>
    </source>
</evidence>
<dbReference type="SUPFAM" id="SSF52091">
    <property type="entry name" value="SpoIIaa-like"/>
    <property type="match status" value="1"/>
</dbReference>
<feature type="domain" description="STAS" evidence="1">
    <location>
        <begin position="1"/>
        <end position="92"/>
    </location>
</feature>
<protein>
    <submittedName>
        <fullName evidence="2">Anti-sigma B factor antagonist</fullName>
    </submittedName>
</protein>
<sequence length="108" mass="11823">MSIRTESHDGRTLLHIEGEMTIYTAADLKAQLMPHLGQDGELEIVLADVCEIDSAGLQLLILAKREASRNETALRLSRHSRAVLEVFDLCNLAAFFGDPLVIAHSPNG</sequence>
<evidence type="ECO:0000313" key="2">
    <source>
        <dbReference type="EMBL" id="PKF71358.1"/>
    </source>
</evidence>
<accession>A0A2I0CQE1</accession>
<dbReference type="AlphaFoldDB" id="A0A2I0CQE1"/>
<dbReference type="Pfam" id="PF13466">
    <property type="entry name" value="STAS_2"/>
    <property type="match status" value="1"/>
</dbReference>
<dbReference type="PROSITE" id="PS50801">
    <property type="entry name" value="STAS"/>
    <property type="match status" value="1"/>
</dbReference>
<dbReference type="PANTHER" id="PTHR35849:SF2">
    <property type="entry name" value="BLR2341 PROTEIN"/>
    <property type="match status" value="1"/>
</dbReference>
<gene>
    <name evidence="2" type="ORF">CW360_07820</name>
</gene>
<evidence type="ECO:0000259" key="1">
    <source>
        <dbReference type="PROSITE" id="PS50801"/>
    </source>
</evidence>
<dbReference type="RefSeq" id="WP_101193317.1">
    <property type="nucleotide sequence ID" value="NZ_PIYS01000014.1"/>
</dbReference>
<reference evidence="3" key="1">
    <citation type="submission" date="2017-12" db="EMBL/GenBank/DDBJ databases">
        <authorList>
            <person name="Yu X.-Y."/>
        </authorList>
    </citation>
    <scope>NUCLEOTIDE SEQUENCE [LARGE SCALE GENOMIC DNA]</scope>
    <source>
        <strain evidence="3">ZYSR67-Z</strain>
    </source>
</reference>
<dbReference type="InterPro" id="IPR002645">
    <property type="entry name" value="STAS_dom"/>
</dbReference>
<dbReference type="InterPro" id="IPR058548">
    <property type="entry name" value="MlaB-like_STAS"/>
</dbReference>
<dbReference type="EMBL" id="PIYS01000014">
    <property type="protein sequence ID" value="PKF71358.1"/>
    <property type="molecule type" value="Genomic_DNA"/>
</dbReference>
<name>A0A2I0CQE1_9PSED</name>